<evidence type="ECO:0000313" key="2">
    <source>
        <dbReference type="Proteomes" id="UP000199065"/>
    </source>
</evidence>
<organism evidence="1 2">
    <name type="scientific">Corynebacterium spheniscorum</name>
    <dbReference type="NCBI Taxonomy" id="185761"/>
    <lineage>
        <taxon>Bacteria</taxon>
        <taxon>Bacillati</taxon>
        <taxon>Actinomycetota</taxon>
        <taxon>Actinomycetes</taxon>
        <taxon>Mycobacteriales</taxon>
        <taxon>Corynebacteriaceae</taxon>
        <taxon>Corynebacterium</taxon>
    </lineage>
</organism>
<reference evidence="1 2" key="1">
    <citation type="submission" date="2016-10" db="EMBL/GenBank/DDBJ databases">
        <authorList>
            <person name="de Groot N.N."/>
        </authorList>
    </citation>
    <scope>NUCLEOTIDE SEQUENCE [LARGE SCALE GENOMIC DNA]</scope>
    <source>
        <strain>J11</strain>
        <strain evidence="2">PG 39</strain>
    </source>
</reference>
<accession>A0A1I2RRY9</accession>
<dbReference type="Proteomes" id="UP000199065">
    <property type="component" value="Unassembled WGS sequence"/>
</dbReference>
<name>A0A1I2RRY9_9CORY</name>
<gene>
    <name evidence="1" type="ORF">SAMN05660282_00867</name>
</gene>
<evidence type="ECO:0000313" key="1">
    <source>
        <dbReference type="EMBL" id="SFG43434.1"/>
    </source>
</evidence>
<sequence length="57" mass="6353">MCRSLRSSKAEQQAASGLSKGDIARELEASEAVLVRCLRNYRQLGRSEAIELFGLRQ</sequence>
<dbReference type="EMBL" id="FOPJ01000004">
    <property type="protein sequence ID" value="SFG43434.1"/>
    <property type="molecule type" value="Genomic_DNA"/>
</dbReference>
<dbReference type="AlphaFoldDB" id="A0A1I2RRY9"/>
<protein>
    <submittedName>
        <fullName evidence="1">Uncharacterized protein</fullName>
    </submittedName>
</protein>
<keyword evidence="2" id="KW-1185">Reference proteome</keyword>
<proteinExistence type="predicted"/>